<evidence type="ECO:0000256" key="9">
    <source>
        <dbReference type="ARBA" id="ARBA00023270"/>
    </source>
</evidence>
<evidence type="ECO:0000313" key="13">
    <source>
        <dbReference type="EMBL" id="KRX05046.1"/>
    </source>
</evidence>
<dbReference type="FunCoup" id="A0A0V0QS02">
    <property type="interactions" value="328"/>
</dbReference>
<keyword evidence="5" id="KW-0068">Autocatalytic cleavage</keyword>
<evidence type="ECO:0000256" key="6">
    <source>
        <dbReference type="ARBA" id="ARBA00023115"/>
    </source>
</evidence>
<dbReference type="PANTHER" id="PTHR11558:SF11">
    <property type="entry name" value="SPERMIDINE SYNTHASE"/>
    <property type="match status" value="1"/>
</dbReference>
<keyword evidence="14" id="KW-1185">Reference proteome</keyword>
<organism evidence="13 14">
    <name type="scientific">Pseudocohnilembus persalinus</name>
    <name type="common">Ciliate</name>
    <dbReference type="NCBI Taxonomy" id="266149"/>
    <lineage>
        <taxon>Eukaryota</taxon>
        <taxon>Sar</taxon>
        <taxon>Alveolata</taxon>
        <taxon>Ciliophora</taxon>
        <taxon>Intramacronucleata</taxon>
        <taxon>Oligohymenophorea</taxon>
        <taxon>Scuticociliatia</taxon>
        <taxon>Philasterida</taxon>
        <taxon>Pseudocohnilembidae</taxon>
        <taxon>Pseudocohnilembus</taxon>
    </lineage>
</organism>
<dbReference type="PROSITE" id="PS51006">
    <property type="entry name" value="PABS_2"/>
    <property type="match status" value="1"/>
</dbReference>
<keyword evidence="7" id="KW-0865">Zymogen</keyword>
<dbReference type="PANTHER" id="PTHR11558">
    <property type="entry name" value="SPERMIDINE/SPERMINE SYNTHASE"/>
    <property type="match status" value="1"/>
</dbReference>
<protein>
    <submittedName>
        <fullName evidence="13">S-adenosylmethionine decarboxylase, core</fullName>
    </submittedName>
</protein>
<dbReference type="InterPro" id="IPR001045">
    <property type="entry name" value="Spermi_synthase"/>
</dbReference>
<evidence type="ECO:0000256" key="8">
    <source>
        <dbReference type="ARBA" id="ARBA00023239"/>
    </source>
</evidence>
<dbReference type="GO" id="GO:0005829">
    <property type="term" value="C:cytosol"/>
    <property type="evidence" value="ECO:0007669"/>
    <property type="project" value="TreeGrafter"/>
</dbReference>
<dbReference type="Gene3D" id="3.60.90.10">
    <property type="entry name" value="S-adenosylmethionine decarboxylase"/>
    <property type="match status" value="1"/>
</dbReference>
<evidence type="ECO:0000256" key="5">
    <source>
        <dbReference type="ARBA" id="ARBA00022813"/>
    </source>
</evidence>
<evidence type="ECO:0000256" key="10">
    <source>
        <dbReference type="ARBA" id="ARBA00023317"/>
    </source>
</evidence>
<dbReference type="Proteomes" id="UP000054937">
    <property type="component" value="Unassembled WGS sequence"/>
</dbReference>
<dbReference type="InterPro" id="IPR003826">
    <property type="entry name" value="AdoMetDC_fam_prok"/>
</dbReference>
<evidence type="ECO:0000256" key="1">
    <source>
        <dbReference type="ARBA" id="ARBA00001928"/>
    </source>
</evidence>
<dbReference type="AlphaFoldDB" id="A0A0V0QS02"/>
<keyword evidence="4" id="KW-0210">Decarboxylase</keyword>
<dbReference type="OMA" id="YIPSFDC"/>
<dbReference type="Pfam" id="PF02675">
    <property type="entry name" value="AdoMet_dc"/>
    <property type="match status" value="1"/>
</dbReference>
<dbReference type="HAMAP" id="MF_00198">
    <property type="entry name" value="Spermidine_synth"/>
    <property type="match status" value="1"/>
</dbReference>
<comment type="similarity">
    <text evidence="2">Belongs to the spermidine/spermine synthase family.</text>
</comment>
<dbReference type="InParanoid" id="A0A0V0QS02"/>
<feature type="active site" description="Proton acceptor" evidence="11">
    <location>
        <position position="298"/>
    </location>
</feature>
<gene>
    <name evidence="13" type="ORF">PPERSA_06680</name>
</gene>
<dbReference type="InterPro" id="IPR030374">
    <property type="entry name" value="PABS"/>
</dbReference>
<reference evidence="13 14" key="1">
    <citation type="journal article" date="2015" name="Sci. Rep.">
        <title>Genome of the facultative scuticociliatosis pathogen Pseudocohnilembus persalinus provides insight into its virulence through horizontal gene transfer.</title>
        <authorList>
            <person name="Xiong J."/>
            <person name="Wang G."/>
            <person name="Cheng J."/>
            <person name="Tian M."/>
            <person name="Pan X."/>
            <person name="Warren A."/>
            <person name="Jiang C."/>
            <person name="Yuan D."/>
            <person name="Miao W."/>
        </authorList>
    </citation>
    <scope>NUCLEOTIDE SEQUENCE [LARGE SCALE GENOMIC DNA]</scope>
    <source>
        <strain evidence="13">36N120E</strain>
    </source>
</reference>
<keyword evidence="6 11" id="KW-0620">Polyamine biosynthesis</keyword>
<dbReference type="Gene3D" id="3.40.50.150">
    <property type="entry name" value="Vaccinia Virus protein VP39"/>
    <property type="match status" value="1"/>
</dbReference>
<comment type="caution">
    <text evidence="13">The sequence shown here is derived from an EMBL/GenBank/DDBJ whole genome shotgun (WGS) entry which is preliminary data.</text>
</comment>
<dbReference type="Pfam" id="PF17284">
    <property type="entry name" value="Spermine_synt_N"/>
    <property type="match status" value="1"/>
</dbReference>
<keyword evidence="9" id="KW-0704">Schiff base</keyword>
<evidence type="ECO:0000259" key="12">
    <source>
        <dbReference type="PROSITE" id="PS51006"/>
    </source>
</evidence>
<evidence type="ECO:0000256" key="7">
    <source>
        <dbReference type="ARBA" id="ARBA00023145"/>
    </source>
</evidence>
<dbReference type="GO" id="GO:0004766">
    <property type="term" value="F:spermidine synthase activity"/>
    <property type="evidence" value="ECO:0007669"/>
    <property type="project" value="TreeGrafter"/>
</dbReference>
<evidence type="ECO:0000256" key="2">
    <source>
        <dbReference type="ARBA" id="ARBA00007867"/>
    </source>
</evidence>
<dbReference type="InterPro" id="IPR035246">
    <property type="entry name" value="Spermidine_synt_N"/>
</dbReference>
<dbReference type="InterPro" id="IPR037163">
    <property type="entry name" value="Spermidine_synt_N_sf"/>
</dbReference>
<evidence type="ECO:0000256" key="3">
    <source>
        <dbReference type="ARBA" id="ARBA00022679"/>
    </source>
</evidence>
<proteinExistence type="inferred from homology"/>
<feature type="domain" description="PABS" evidence="12">
    <location>
        <begin position="137"/>
        <end position="378"/>
    </location>
</feature>
<keyword evidence="8" id="KW-0456">Lyase</keyword>
<keyword evidence="3 11" id="KW-0808">Transferase</keyword>
<dbReference type="OrthoDB" id="305826at2759"/>
<dbReference type="EMBL" id="LDAU01000110">
    <property type="protein sequence ID" value="KRX05046.1"/>
    <property type="molecule type" value="Genomic_DNA"/>
</dbReference>
<dbReference type="GO" id="GO:0008295">
    <property type="term" value="P:spermidine biosynthetic process"/>
    <property type="evidence" value="ECO:0007669"/>
    <property type="project" value="InterPro"/>
</dbReference>
<keyword evidence="10" id="KW-0670">Pyruvate</keyword>
<dbReference type="SUPFAM" id="SSF53335">
    <property type="entry name" value="S-adenosyl-L-methionine-dependent methyltransferases"/>
    <property type="match status" value="1"/>
</dbReference>
<dbReference type="GO" id="GO:0004014">
    <property type="term" value="F:adenosylmethionine decarboxylase activity"/>
    <property type="evidence" value="ECO:0007669"/>
    <property type="project" value="InterPro"/>
</dbReference>
<evidence type="ECO:0000313" key="14">
    <source>
        <dbReference type="Proteomes" id="UP000054937"/>
    </source>
</evidence>
<dbReference type="Pfam" id="PF01564">
    <property type="entry name" value="Spermine_synth"/>
    <property type="match status" value="1"/>
</dbReference>
<sequence length="379" mass="43424">MDSQNNNDKHLQEYLSRKQKSNNLPNLGKHLILDFVGTKINVNDYDLITNILTESLKKCGIEILQTTFQKFEPYGLTELFLLDHGHLTIHTWPENDSCAIDFYTAKADNFSLIKKVEEYICDQFGWESCTSTLVVPRGKFSKLLTNDSPAKSEIYNQVTLVHREKSQYQDIRIYDTLNMGRILILDGYVQITDDLEDHYTVDMTKSVIDQDKDYENVLIIGGGDLLIARYILTNYPRVKKLTLAELDGRVIECVKTYFKFGEVIKQTEEKINVVLQDGASFVQDEANKGKIYDGVIIDSSDSWDKNSPAYSLTTVEFYKNIKKILSKGAKFVQQLSDMEKIEGFNKNFDEAGLKDHKIYMCSTPFYGEDLPLGIITNNE</sequence>
<name>A0A0V0QS02_PSEPJ</name>
<dbReference type="InterPro" id="IPR016067">
    <property type="entry name" value="S-AdoMet_deCO2ase_core"/>
</dbReference>
<dbReference type="Gene3D" id="2.30.140.10">
    <property type="entry name" value="Spermidine synthase, tetramerisation domain"/>
    <property type="match status" value="1"/>
</dbReference>
<evidence type="ECO:0000256" key="4">
    <source>
        <dbReference type="ARBA" id="ARBA00022793"/>
    </source>
</evidence>
<dbReference type="SUPFAM" id="SSF56276">
    <property type="entry name" value="S-adenosylmethionine decarboxylase"/>
    <property type="match status" value="1"/>
</dbReference>
<evidence type="ECO:0000256" key="11">
    <source>
        <dbReference type="PROSITE-ProRule" id="PRU00354"/>
    </source>
</evidence>
<dbReference type="InterPro" id="IPR029063">
    <property type="entry name" value="SAM-dependent_MTases_sf"/>
</dbReference>
<comment type="cofactor">
    <cofactor evidence="1">
        <name>pyruvate</name>
        <dbReference type="ChEBI" id="CHEBI:15361"/>
    </cofactor>
</comment>
<accession>A0A0V0QS02</accession>